<evidence type="ECO:0000313" key="2">
    <source>
        <dbReference type="EMBL" id="MBB5891230.1"/>
    </source>
</evidence>
<evidence type="ECO:0000256" key="1">
    <source>
        <dbReference type="SAM" id="Phobius"/>
    </source>
</evidence>
<feature type="transmembrane region" description="Helical" evidence="1">
    <location>
        <begin position="57"/>
        <end position="76"/>
    </location>
</feature>
<name>A0A7W9NG34_9PSEU</name>
<keyword evidence="1" id="KW-1133">Transmembrane helix</keyword>
<dbReference type="RefSeq" id="WP_184861193.1">
    <property type="nucleotide sequence ID" value="NZ_JACHIR010000001.1"/>
</dbReference>
<gene>
    <name evidence="2" type="ORF">BJ998_002426</name>
</gene>
<keyword evidence="1" id="KW-0812">Transmembrane</keyword>
<dbReference type="AlphaFoldDB" id="A0A7W9NG34"/>
<protein>
    <submittedName>
        <fullName evidence="2">Uncharacterized protein</fullName>
    </submittedName>
</protein>
<comment type="caution">
    <text evidence="2">The sequence shown here is derived from an EMBL/GenBank/DDBJ whole genome shotgun (WGS) entry which is preliminary data.</text>
</comment>
<feature type="transmembrane region" description="Helical" evidence="1">
    <location>
        <begin position="154"/>
        <end position="173"/>
    </location>
</feature>
<proteinExistence type="predicted"/>
<keyword evidence="3" id="KW-1185">Reference proteome</keyword>
<feature type="transmembrane region" description="Helical" evidence="1">
    <location>
        <begin position="129"/>
        <end position="147"/>
    </location>
</feature>
<keyword evidence="1" id="KW-0472">Membrane</keyword>
<evidence type="ECO:0000313" key="3">
    <source>
        <dbReference type="Proteomes" id="UP000585638"/>
    </source>
</evidence>
<dbReference type="EMBL" id="JACHIR010000001">
    <property type="protein sequence ID" value="MBB5891230.1"/>
    <property type="molecule type" value="Genomic_DNA"/>
</dbReference>
<organism evidence="2 3">
    <name type="scientific">Kutzneria kofuensis</name>
    <dbReference type="NCBI Taxonomy" id="103725"/>
    <lineage>
        <taxon>Bacteria</taxon>
        <taxon>Bacillati</taxon>
        <taxon>Actinomycetota</taxon>
        <taxon>Actinomycetes</taxon>
        <taxon>Pseudonocardiales</taxon>
        <taxon>Pseudonocardiaceae</taxon>
        <taxon>Kutzneria</taxon>
    </lineage>
</organism>
<dbReference type="Proteomes" id="UP000585638">
    <property type="component" value="Unassembled WGS sequence"/>
</dbReference>
<feature type="transmembrane region" description="Helical" evidence="1">
    <location>
        <begin position="33"/>
        <end position="51"/>
    </location>
</feature>
<reference evidence="2 3" key="1">
    <citation type="submission" date="2020-08" db="EMBL/GenBank/DDBJ databases">
        <title>Sequencing the genomes of 1000 actinobacteria strains.</title>
        <authorList>
            <person name="Klenk H.-P."/>
        </authorList>
    </citation>
    <scope>NUCLEOTIDE SEQUENCE [LARGE SCALE GENOMIC DNA]</scope>
    <source>
        <strain evidence="2 3">DSM 43851</strain>
    </source>
</reference>
<accession>A0A7W9NG34</accession>
<feature type="transmembrane region" description="Helical" evidence="1">
    <location>
        <begin position="97"/>
        <end position="117"/>
    </location>
</feature>
<sequence>MDAEGELSPAESLALIEGQRAELRKRRGVKPELIMFAWGLAYLLGFGGWYLALHGVVPAAVAGVVLGVLGAIALVLPIVQGVRASRGMRGPSRTIGAMYGTAWGVAFAANAVVQSALQRELMTSWDVTSLMWTASSLAVVGLMYLAGGMLWRDVPQYALGVWMLVSAAGSVLAGVPGNFLVLAFAGGGGMLVLAAYHAIRRPR</sequence>
<feature type="transmembrane region" description="Helical" evidence="1">
    <location>
        <begin position="179"/>
        <end position="199"/>
    </location>
</feature>